<dbReference type="PANTHER" id="PTHR11035">
    <property type="entry name" value="VERY-LONG-CHAIN (3R)-3-HYDROXYACYL-COA DEHYDRATASE"/>
    <property type="match status" value="1"/>
</dbReference>
<dbReference type="FunFam" id="2.60.40.790:FF:000016">
    <property type="entry name" value="Very-long-chain (3R)-3-hydroxyacyl-CoA dehydratase"/>
    <property type="match status" value="1"/>
</dbReference>
<evidence type="ECO:0000313" key="22">
    <source>
        <dbReference type="EMBL" id="KAK9394119.1"/>
    </source>
</evidence>
<keyword evidence="6 19" id="KW-0812">Transmembrane</keyword>
<dbReference type="InterPro" id="IPR008978">
    <property type="entry name" value="HSP20-like_chaperone"/>
</dbReference>
<organism evidence="22 23">
    <name type="scientific">Crotalus adamanteus</name>
    <name type="common">Eastern diamondback rattlesnake</name>
    <dbReference type="NCBI Taxonomy" id="8729"/>
    <lineage>
        <taxon>Eukaryota</taxon>
        <taxon>Metazoa</taxon>
        <taxon>Chordata</taxon>
        <taxon>Craniata</taxon>
        <taxon>Vertebrata</taxon>
        <taxon>Euteleostomi</taxon>
        <taxon>Lepidosauria</taxon>
        <taxon>Squamata</taxon>
        <taxon>Bifurcata</taxon>
        <taxon>Unidentata</taxon>
        <taxon>Episquamata</taxon>
        <taxon>Toxicofera</taxon>
        <taxon>Serpentes</taxon>
        <taxon>Colubroidea</taxon>
        <taxon>Viperidae</taxon>
        <taxon>Crotalinae</taxon>
        <taxon>Crotalus</taxon>
    </lineage>
</organism>
<evidence type="ECO:0000256" key="20">
    <source>
        <dbReference type="SAM" id="MobiDB-lite"/>
    </source>
</evidence>
<comment type="similarity">
    <text evidence="3 19">Belongs to the very long-chain fatty acids dehydratase HACD family.</text>
</comment>
<keyword evidence="10" id="KW-0175">Coiled coil</keyword>
<feature type="compositionally biased region" description="Pro residues" evidence="20">
    <location>
        <begin position="123"/>
        <end position="136"/>
    </location>
</feature>
<keyword evidence="11 19" id="KW-0443">Lipid metabolism</keyword>
<dbReference type="AlphaFoldDB" id="A0AAW1AX81"/>
<dbReference type="CDD" id="cd06465">
    <property type="entry name" value="p23_hB-ind1_like"/>
    <property type="match status" value="1"/>
</dbReference>
<feature type="compositionally biased region" description="Low complexity" evidence="20">
    <location>
        <begin position="32"/>
        <end position="46"/>
    </location>
</feature>
<evidence type="ECO:0000256" key="19">
    <source>
        <dbReference type="RuleBase" id="RU363109"/>
    </source>
</evidence>
<keyword evidence="8 19" id="KW-0276">Fatty acid metabolism</keyword>
<evidence type="ECO:0000313" key="23">
    <source>
        <dbReference type="Proteomes" id="UP001474421"/>
    </source>
</evidence>
<comment type="catalytic activity">
    <reaction evidence="15">
        <text>(3R)-hydroxyhexadecanoyl-CoA = (2E)-hexadecenoyl-CoA + H2O</text>
        <dbReference type="Rhea" id="RHEA:39159"/>
        <dbReference type="ChEBI" id="CHEBI:15377"/>
        <dbReference type="ChEBI" id="CHEBI:61526"/>
        <dbReference type="ChEBI" id="CHEBI:74278"/>
    </reaction>
    <physiologicalReaction direction="left-to-right" evidence="15">
        <dbReference type="Rhea" id="RHEA:39160"/>
    </physiologicalReaction>
</comment>
<comment type="caution">
    <text evidence="19">Lacks conserved residue(s) required for the propagation of feature annotation.</text>
</comment>
<dbReference type="GO" id="GO:0042761">
    <property type="term" value="P:very long-chain fatty acid biosynthetic process"/>
    <property type="evidence" value="ECO:0007669"/>
    <property type="project" value="TreeGrafter"/>
</dbReference>
<accession>A0AAW1AX81</accession>
<protein>
    <recommendedName>
        <fullName evidence="18 19">Very-long-chain (3R)-3-hydroxyacyl-CoA dehydratase</fullName>
        <ecNumber evidence="4 19">4.2.1.134</ecNumber>
    </recommendedName>
</protein>
<evidence type="ECO:0000256" key="11">
    <source>
        <dbReference type="ARBA" id="ARBA00023098"/>
    </source>
</evidence>
<feature type="compositionally biased region" description="Pro residues" evidence="20">
    <location>
        <begin position="150"/>
        <end position="171"/>
    </location>
</feature>
<evidence type="ECO:0000256" key="7">
    <source>
        <dbReference type="ARBA" id="ARBA00022824"/>
    </source>
</evidence>
<keyword evidence="23" id="KW-1185">Reference proteome</keyword>
<evidence type="ECO:0000256" key="12">
    <source>
        <dbReference type="ARBA" id="ARBA00023136"/>
    </source>
</evidence>
<reference evidence="22 23" key="1">
    <citation type="journal article" date="2024" name="Proc. Natl. Acad. Sci. U.S.A.">
        <title>The genetic regulatory architecture and epigenomic basis for age-related changes in rattlesnake venom.</title>
        <authorList>
            <person name="Hogan M.P."/>
            <person name="Holding M.L."/>
            <person name="Nystrom G.S."/>
            <person name="Colston T.J."/>
            <person name="Bartlett D.A."/>
            <person name="Mason A.J."/>
            <person name="Ellsworth S.A."/>
            <person name="Rautsaw R.M."/>
            <person name="Lawrence K.C."/>
            <person name="Strickland J.L."/>
            <person name="He B."/>
            <person name="Fraser P."/>
            <person name="Margres M.J."/>
            <person name="Gilbert D.M."/>
            <person name="Gibbs H.L."/>
            <person name="Parkinson C.L."/>
            <person name="Rokyta D.R."/>
        </authorList>
    </citation>
    <scope>NUCLEOTIDE SEQUENCE [LARGE SCALE GENOMIC DNA]</scope>
    <source>
        <strain evidence="22">DRR0105</strain>
    </source>
</reference>
<evidence type="ECO:0000256" key="8">
    <source>
        <dbReference type="ARBA" id="ARBA00022832"/>
    </source>
</evidence>
<evidence type="ECO:0000256" key="4">
    <source>
        <dbReference type="ARBA" id="ARBA00013122"/>
    </source>
</evidence>
<dbReference type="Proteomes" id="UP001474421">
    <property type="component" value="Unassembled WGS sequence"/>
</dbReference>
<evidence type="ECO:0000256" key="15">
    <source>
        <dbReference type="ARBA" id="ARBA00023688"/>
    </source>
</evidence>
<dbReference type="GO" id="GO:0030148">
    <property type="term" value="P:sphingolipid biosynthetic process"/>
    <property type="evidence" value="ECO:0007669"/>
    <property type="project" value="TreeGrafter"/>
</dbReference>
<feature type="domain" description="CS" evidence="21">
    <location>
        <begin position="242"/>
        <end position="331"/>
    </location>
</feature>
<feature type="compositionally biased region" description="Pro residues" evidence="20">
    <location>
        <begin position="71"/>
        <end position="80"/>
    </location>
</feature>
<feature type="transmembrane region" description="Helical" evidence="19">
    <location>
        <begin position="479"/>
        <end position="501"/>
    </location>
</feature>
<evidence type="ECO:0000256" key="10">
    <source>
        <dbReference type="ARBA" id="ARBA00023054"/>
    </source>
</evidence>
<dbReference type="Gene3D" id="2.60.40.790">
    <property type="match status" value="1"/>
</dbReference>
<comment type="function">
    <text evidence="19">Catalyzes the third of the four reactions of the long-chain fatty acids elongation cycle. This endoplasmic reticulum-bound enzymatic process, allows the addition of two carbons to the chain of long- and very long-chain fatty acids/VLCFAs per cycle. This enzyme catalyzes the dehydration of the 3-hydroxyacyl-CoA intermediate into trans-2,3-enoyl-CoA, within each cycle of fatty acid elongation. Thereby, it participates to the production of VLCFAs of different chain lengths that are involved in multiple biological processes as precursors of membrane lipids and lipid mediators.</text>
</comment>
<feature type="transmembrane region" description="Helical" evidence="19">
    <location>
        <begin position="561"/>
        <end position="580"/>
    </location>
</feature>
<evidence type="ECO:0000256" key="1">
    <source>
        <dbReference type="ARBA" id="ARBA00004477"/>
    </source>
</evidence>
<evidence type="ECO:0000256" key="3">
    <source>
        <dbReference type="ARBA" id="ARBA00007811"/>
    </source>
</evidence>
<evidence type="ECO:0000256" key="2">
    <source>
        <dbReference type="ARBA" id="ARBA00005194"/>
    </source>
</evidence>
<keyword evidence="13 19" id="KW-0275">Fatty acid biosynthesis</keyword>
<dbReference type="InterPro" id="IPR007482">
    <property type="entry name" value="Tyr_Pase-like_PTPLA"/>
</dbReference>
<feature type="region of interest" description="Disordered" evidence="20">
    <location>
        <begin position="1"/>
        <end position="200"/>
    </location>
</feature>
<keyword evidence="9 19" id="KW-1133">Transmembrane helix</keyword>
<comment type="pathway">
    <text evidence="2 19">Lipid metabolism; fatty acid biosynthesis.</text>
</comment>
<comment type="catalytic activity">
    <reaction evidence="16">
        <text>a very-long-chain (3R)-3-hydroxyacyl-CoA = a very-long-chain (2E)-enoyl-CoA + H2O</text>
        <dbReference type="Rhea" id="RHEA:45812"/>
        <dbReference type="ChEBI" id="CHEBI:15377"/>
        <dbReference type="ChEBI" id="CHEBI:83728"/>
        <dbReference type="ChEBI" id="CHEBI:85440"/>
        <dbReference type="EC" id="4.2.1.134"/>
    </reaction>
    <physiologicalReaction direction="left-to-right" evidence="16">
        <dbReference type="Rhea" id="RHEA:45813"/>
    </physiologicalReaction>
</comment>
<sequence length="599" mass="66885">MSARGGAATQGDNPGIPLPINSGAAGGGGCKVDGAGAEESPALLPRKPLPRPRRLLRLPPDPARGCCFRSPAPPPTPPPRGTEEGLAGSDARSCRAKPRLGDRRVPARSPPCGPIPRGSPSGPLLPVPSLAAPPVPAQRDPRPGLISAPSPLPREPPALPAPEPGRCPRCPPAAAALTGREARPPGQGRRSRRGDRRAGTCRPRFLASSGAQQRSFPAFGAASLAASSSSLPGAARTGAMASLTPQVRWAQRHPELYLRVELSDVQDPDITITDNVLHFKAHGHGAKGDNIYTFQIEFLEPVNPQPVCRVTQRQLSIMVKKKESHWWERLTKQEKRPLFLTPDFDRWQDESDAELELKAKEEERINKIIMKNRMPKDPFRHLKRGYLFMYNLVQFLGYSWIFVNMTVRLFMLGKDSFADTFHMSGDMMYFCQMFSMMEIVNALIGLIKTPLAPLCLQIFGRNFILFVVLGSLEEMQSKAVVFFIFYIWSTVEIIRYPYYLLSSIDIEWKILTWLRYSIWMPLYPLGMLAEAVAVIQAVPVFNSTGKFSFTLNYPLSITVPFSVFLQLNLIIFFLAPFILFRHMYKQRQRRLGPKKRKMH</sequence>
<dbReference type="Pfam" id="PF04387">
    <property type="entry name" value="PTPLA"/>
    <property type="match status" value="1"/>
</dbReference>
<dbReference type="EMBL" id="JAOTOJ010000012">
    <property type="protein sequence ID" value="KAK9394119.1"/>
    <property type="molecule type" value="Genomic_DNA"/>
</dbReference>
<comment type="caution">
    <text evidence="22">The sequence shown here is derived from an EMBL/GenBank/DDBJ whole genome shotgun (WGS) entry which is preliminary data.</text>
</comment>
<dbReference type="PROSITE" id="PS51257">
    <property type="entry name" value="PROKAR_LIPOPROTEIN"/>
    <property type="match status" value="1"/>
</dbReference>
<keyword evidence="5 19" id="KW-0444">Lipid biosynthesis</keyword>
<evidence type="ECO:0000256" key="16">
    <source>
        <dbReference type="ARBA" id="ARBA00023727"/>
    </source>
</evidence>
<dbReference type="PANTHER" id="PTHR11035:SF20">
    <property type="entry name" value="VERY-LONG-CHAIN (3R)-3-HYDROXYACYL-COA DEHYDRATASE 3"/>
    <property type="match status" value="1"/>
</dbReference>
<dbReference type="GO" id="GO:0005789">
    <property type="term" value="C:endoplasmic reticulum membrane"/>
    <property type="evidence" value="ECO:0007669"/>
    <property type="project" value="UniProtKB-SubCell"/>
</dbReference>
<evidence type="ECO:0000256" key="13">
    <source>
        <dbReference type="ARBA" id="ARBA00023160"/>
    </source>
</evidence>
<dbReference type="EC" id="4.2.1.134" evidence="4 19"/>
<keyword evidence="12 19" id="KW-0472">Membrane</keyword>
<feature type="transmembrane region" description="Helical" evidence="19">
    <location>
        <begin position="522"/>
        <end position="541"/>
    </location>
</feature>
<keyword evidence="14 19" id="KW-0456">Lyase</keyword>
<evidence type="ECO:0000259" key="21">
    <source>
        <dbReference type="PROSITE" id="PS51203"/>
    </source>
</evidence>
<dbReference type="PROSITE" id="PS51203">
    <property type="entry name" value="CS"/>
    <property type="match status" value="1"/>
</dbReference>
<evidence type="ECO:0000256" key="5">
    <source>
        <dbReference type="ARBA" id="ARBA00022516"/>
    </source>
</evidence>
<dbReference type="InterPro" id="IPR007052">
    <property type="entry name" value="CS_dom"/>
</dbReference>
<gene>
    <name evidence="22" type="ORF">NXF25_015782</name>
</gene>
<evidence type="ECO:0000256" key="18">
    <source>
        <dbReference type="ARBA" id="ARBA00067622"/>
    </source>
</evidence>
<name>A0AAW1AX81_CROAD</name>
<dbReference type="SUPFAM" id="SSF49764">
    <property type="entry name" value="HSP20-like chaperones"/>
    <property type="match status" value="1"/>
</dbReference>
<keyword evidence="7 19" id="KW-0256">Endoplasmic reticulum</keyword>
<proteinExistence type="inferred from homology"/>
<feature type="transmembrane region" description="Helical" evidence="19">
    <location>
        <begin position="386"/>
        <end position="407"/>
    </location>
</feature>
<dbReference type="GO" id="GO:0102158">
    <property type="term" value="F:very-long-chain (3R)-3-hydroxyacyl-CoA dehydratase activity"/>
    <property type="evidence" value="ECO:0007669"/>
    <property type="project" value="UniProtKB-EC"/>
</dbReference>
<evidence type="ECO:0000256" key="9">
    <source>
        <dbReference type="ARBA" id="ARBA00022989"/>
    </source>
</evidence>
<evidence type="ECO:0000256" key="14">
    <source>
        <dbReference type="ARBA" id="ARBA00023239"/>
    </source>
</evidence>
<comment type="subcellular location">
    <subcellularLocation>
        <location evidence="1 19">Endoplasmic reticulum membrane</location>
        <topology evidence="1 19">Multi-pass membrane protein</topology>
    </subcellularLocation>
</comment>
<dbReference type="GO" id="GO:0030497">
    <property type="term" value="P:fatty acid elongation"/>
    <property type="evidence" value="ECO:0007669"/>
    <property type="project" value="TreeGrafter"/>
</dbReference>
<evidence type="ECO:0000256" key="17">
    <source>
        <dbReference type="ARBA" id="ARBA00053723"/>
    </source>
</evidence>
<evidence type="ECO:0000256" key="6">
    <source>
        <dbReference type="ARBA" id="ARBA00022692"/>
    </source>
</evidence>
<comment type="function">
    <text evidence="17">Catalyzes the third of the four reactions of the long-chain fatty acids elongation cycle. This endoplasmic reticulum-bound enzymatic process, allows the addition of two carbons to the chain of long- and very long-chain fatty acids/VLCFAs per cycle. This enzyme catalyzes the dehydration of the 3-hydroxyacyl-CoA intermediate into trans-2,3-enoyl-CoA, within each cycle of fatty acid elongation. Thereby, it participates in the production of VLCFAs of different chain lengths that are involved in multiple biological processes as precursors of membrane lipids and lipid mediators. Involved in Rac1-signaling pathways leading to the modulation of gene expression.</text>
</comment>